<proteinExistence type="predicted"/>
<evidence type="ECO:0000256" key="1">
    <source>
        <dbReference type="SAM" id="MobiDB-lite"/>
    </source>
</evidence>
<feature type="region of interest" description="Disordered" evidence="1">
    <location>
        <begin position="125"/>
        <end position="165"/>
    </location>
</feature>
<accession>A0A8H4R0N9</accession>
<dbReference type="Proteomes" id="UP000521872">
    <property type="component" value="Unassembled WGS sequence"/>
</dbReference>
<reference evidence="3 4" key="1">
    <citation type="submission" date="2019-12" db="EMBL/GenBank/DDBJ databases">
        <authorList>
            <person name="Floudas D."/>
            <person name="Bentzer J."/>
            <person name="Ahren D."/>
            <person name="Johansson T."/>
            <person name="Persson P."/>
            <person name="Tunlid A."/>
        </authorList>
    </citation>
    <scope>NUCLEOTIDE SEQUENCE [LARGE SCALE GENOMIC DNA]</scope>
    <source>
        <strain evidence="3 4">CBS 102.39</strain>
    </source>
</reference>
<evidence type="ECO:0000256" key="2">
    <source>
        <dbReference type="SAM" id="Phobius"/>
    </source>
</evidence>
<sequence>MNVSYYTSQVTRIEPSSIPGTLWAYYLEYLWYYEPDSWVARIAYSFRVLAFLVALPFIVLGLVDISSYVIARTLGVVDDVKASTSDKATVHMDSSGSSMSTPSIQINDAISNSSESAFSDTDVELHNLHNNNNNNNTANTRSSRTGESNNNKARSPLSDSSSSLNPSVFFSGDTNLKLSGVGVFSPAASQPPSPTVSRQNIPLNIANSENLRHRTHNASGRNGDEEPELTTRIAEH</sequence>
<evidence type="ECO:0000313" key="4">
    <source>
        <dbReference type="Proteomes" id="UP000521872"/>
    </source>
</evidence>
<keyword evidence="2" id="KW-0472">Membrane</keyword>
<feature type="compositionally biased region" description="Polar residues" evidence="1">
    <location>
        <begin position="137"/>
        <end position="153"/>
    </location>
</feature>
<dbReference type="AlphaFoldDB" id="A0A8H4R0N9"/>
<feature type="compositionally biased region" description="Low complexity" evidence="1">
    <location>
        <begin position="155"/>
        <end position="165"/>
    </location>
</feature>
<organism evidence="3 4">
    <name type="scientific">Agrocybe pediades</name>
    <dbReference type="NCBI Taxonomy" id="84607"/>
    <lineage>
        <taxon>Eukaryota</taxon>
        <taxon>Fungi</taxon>
        <taxon>Dikarya</taxon>
        <taxon>Basidiomycota</taxon>
        <taxon>Agaricomycotina</taxon>
        <taxon>Agaricomycetes</taxon>
        <taxon>Agaricomycetidae</taxon>
        <taxon>Agaricales</taxon>
        <taxon>Agaricineae</taxon>
        <taxon>Strophariaceae</taxon>
        <taxon>Agrocybe</taxon>
    </lineage>
</organism>
<evidence type="ECO:0000313" key="3">
    <source>
        <dbReference type="EMBL" id="KAF4620626.1"/>
    </source>
</evidence>
<comment type="caution">
    <text evidence="3">The sequence shown here is derived from an EMBL/GenBank/DDBJ whole genome shotgun (WGS) entry which is preliminary data.</text>
</comment>
<name>A0A8H4R0N9_9AGAR</name>
<keyword evidence="2" id="KW-1133">Transmembrane helix</keyword>
<keyword evidence="4" id="KW-1185">Reference proteome</keyword>
<feature type="transmembrane region" description="Helical" evidence="2">
    <location>
        <begin position="42"/>
        <end position="63"/>
    </location>
</feature>
<keyword evidence="2" id="KW-0812">Transmembrane</keyword>
<dbReference type="EMBL" id="JAACJL010000015">
    <property type="protein sequence ID" value="KAF4620626.1"/>
    <property type="molecule type" value="Genomic_DNA"/>
</dbReference>
<gene>
    <name evidence="3" type="ORF">D9613_000439</name>
</gene>
<feature type="region of interest" description="Disordered" evidence="1">
    <location>
        <begin position="207"/>
        <end position="236"/>
    </location>
</feature>
<protein>
    <submittedName>
        <fullName evidence="3">Uncharacterized protein</fullName>
    </submittedName>
</protein>